<dbReference type="PROSITE" id="PS00061">
    <property type="entry name" value="ADH_SHORT"/>
    <property type="match status" value="1"/>
</dbReference>
<evidence type="ECO:0000313" key="4">
    <source>
        <dbReference type="EMBL" id="MDQ1122344.1"/>
    </source>
</evidence>
<dbReference type="Proteomes" id="UP001226691">
    <property type="component" value="Unassembled WGS sequence"/>
</dbReference>
<dbReference type="Gene3D" id="3.40.50.720">
    <property type="entry name" value="NAD(P)-binding Rossmann-like Domain"/>
    <property type="match status" value="1"/>
</dbReference>
<dbReference type="PANTHER" id="PTHR24321">
    <property type="entry name" value="DEHYDROGENASES, SHORT CHAIN"/>
    <property type="match status" value="1"/>
</dbReference>
<gene>
    <name evidence="4" type="ORF">QE412_000917</name>
</gene>
<dbReference type="RefSeq" id="WP_307480697.1">
    <property type="nucleotide sequence ID" value="NZ_JAUTBF010000001.1"/>
</dbReference>
<dbReference type="Pfam" id="PF13561">
    <property type="entry name" value="adh_short_C2"/>
    <property type="match status" value="1"/>
</dbReference>
<dbReference type="SUPFAM" id="SSF51735">
    <property type="entry name" value="NAD(P)-binding Rossmann-fold domains"/>
    <property type="match status" value="1"/>
</dbReference>
<dbReference type="InterPro" id="IPR036291">
    <property type="entry name" value="NAD(P)-bd_dom_sf"/>
</dbReference>
<evidence type="ECO:0000256" key="1">
    <source>
        <dbReference type="ARBA" id="ARBA00006484"/>
    </source>
</evidence>
<keyword evidence="5" id="KW-1185">Reference proteome</keyword>
<reference evidence="4 5" key="1">
    <citation type="submission" date="2023-07" db="EMBL/GenBank/DDBJ databases">
        <title>Functional and genomic diversity of the sorghum phyllosphere microbiome.</title>
        <authorList>
            <person name="Shade A."/>
        </authorList>
    </citation>
    <scope>NUCLEOTIDE SEQUENCE [LARGE SCALE GENOMIC DNA]</scope>
    <source>
        <strain evidence="4 5">SORGH_AS_1207</strain>
    </source>
</reference>
<evidence type="ECO:0000313" key="5">
    <source>
        <dbReference type="Proteomes" id="UP001226691"/>
    </source>
</evidence>
<evidence type="ECO:0000259" key="3">
    <source>
        <dbReference type="SMART" id="SM00822"/>
    </source>
</evidence>
<dbReference type="EC" id="1.3.1.28" evidence="4"/>
<comment type="caution">
    <text evidence="4">The sequence shown here is derived from an EMBL/GenBank/DDBJ whole genome shotgun (WGS) entry which is preliminary data.</text>
</comment>
<feature type="domain" description="Ketoreductase" evidence="3">
    <location>
        <begin position="2"/>
        <end position="173"/>
    </location>
</feature>
<dbReference type="GO" id="GO:0008667">
    <property type="term" value="F:2,3-dihydro-2,3-dihydroxybenzoate dehydrogenase activity"/>
    <property type="evidence" value="ECO:0007669"/>
    <property type="project" value="UniProtKB-EC"/>
</dbReference>
<protein>
    <submittedName>
        <fullName evidence="4">2,3-dihydro-2,3-dihydroxybenzoate dehydrogenase</fullName>
        <ecNumber evidence="4">1.3.1.28</ecNumber>
    </submittedName>
</protein>
<evidence type="ECO:0000256" key="2">
    <source>
        <dbReference type="ARBA" id="ARBA00023002"/>
    </source>
</evidence>
<accession>A0ABU0TTP1</accession>
<dbReference type="InterPro" id="IPR002347">
    <property type="entry name" value="SDR_fam"/>
</dbReference>
<dbReference type="PANTHER" id="PTHR24321:SF13">
    <property type="entry name" value="2,3-DIHYDRO-2,3-DIHYDROXYBENZOATE DEHYDROGENASE"/>
    <property type="match status" value="1"/>
</dbReference>
<dbReference type="SMART" id="SM00822">
    <property type="entry name" value="PKS_KR"/>
    <property type="match status" value="1"/>
</dbReference>
<sequence>MSAVVVTGAAGGIGRAVVADLVARGFSVAAIDRARPEAVESAIPLVADVTDEAALGAAVAEARDRLGPLAGAVSVAGVFHVASARETSIDDLLDLVRINAGGVLALARATMPHLIEAGGGSFVAVTSNAATIPREGMAAYGASKAAANALVRTLGLEASAHGIRCNIVAPGSTDTAMQRDFRAVTGAGRDDVVAGDAAAFRLGIPLGRIADPADVAHVVGFLVSDEARHVTLQTLTVDGGAGLGA</sequence>
<proteinExistence type="inferred from homology"/>
<comment type="similarity">
    <text evidence="1">Belongs to the short-chain dehydrogenases/reductases (SDR) family.</text>
</comment>
<dbReference type="InterPro" id="IPR057326">
    <property type="entry name" value="KR_dom"/>
</dbReference>
<dbReference type="InterPro" id="IPR003560">
    <property type="entry name" value="DHB_DH"/>
</dbReference>
<dbReference type="InterPro" id="IPR020904">
    <property type="entry name" value="Sc_DH/Rdtase_CS"/>
</dbReference>
<dbReference type="PRINTS" id="PR01397">
    <property type="entry name" value="DHBDHDRGNASE"/>
</dbReference>
<keyword evidence="2 4" id="KW-0560">Oxidoreductase</keyword>
<name>A0ABU0TTP1_MICTR</name>
<organism evidence="4 5">
    <name type="scientific">Microbacterium trichothecenolyticum</name>
    <name type="common">Aureobacterium trichothecenolyticum</name>
    <dbReference type="NCBI Taxonomy" id="69370"/>
    <lineage>
        <taxon>Bacteria</taxon>
        <taxon>Bacillati</taxon>
        <taxon>Actinomycetota</taxon>
        <taxon>Actinomycetes</taxon>
        <taxon>Micrococcales</taxon>
        <taxon>Microbacteriaceae</taxon>
        <taxon>Microbacterium</taxon>
    </lineage>
</organism>
<dbReference type="EMBL" id="JAUTBF010000001">
    <property type="protein sequence ID" value="MDQ1122344.1"/>
    <property type="molecule type" value="Genomic_DNA"/>
</dbReference>